<dbReference type="Gene3D" id="3.30.559.10">
    <property type="entry name" value="Chloramphenicol acetyltransferase-like domain"/>
    <property type="match status" value="2"/>
</dbReference>
<feature type="region of interest" description="Disordered" evidence="4">
    <location>
        <begin position="573"/>
        <end position="596"/>
    </location>
</feature>
<evidence type="ECO:0000313" key="6">
    <source>
        <dbReference type="EMBL" id="GAA1999248.1"/>
    </source>
</evidence>
<dbReference type="InterPro" id="IPR036736">
    <property type="entry name" value="ACP-like_sf"/>
</dbReference>
<dbReference type="Gene3D" id="3.40.50.980">
    <property type="match status" value="2"/>
</dbReference>
<dbReference type="InterPro" id="IPR045851">
    <property type="entry name" value="AMP-bd_C_sf"/>
</dbReference>
<proteinExistence type="predicted"/>
<dbReference type="InterPro" id="IPR023213">
    <property type="entry name" value="CAT-like_dom_sf"/>
</dbReference>
<feature type="domain" description="Carrier" evidence="5">
    <location>
        <begin position="499"/>
        <end position="574"/>
    </location>
</feature>
<feature type="compositionally biased region" description="Basic and acidic residues" evidence="4">
    <location>
        <begin position="1033"/>
        <end position="1046"/>
    </location>
</feature>
<dbReference type="PANTHER" id="PTHR45527">
    <property type="entry name" value="NONRIBOSOMAL PEPTIDE SYNTHETASE"/>
    <property type="match status" value="1"/>
</dbReference>
<name>A0ABN2T7G0_9ACTN</name>
<evidence type="ECO:0000259" key="5">
    <source>
        <dbReference type="PROSITE" id="PS50075"/>
    </source>
</evidence>
<evidence type="ECO:0000256" key="3">
    <source>
        <dbReference type="ARBA" id="ARBA00022553"/>
    </source>
</evidence>
<protein>
    <recommendedName>
        <fullName evidence="5">Carrier domain-containing protein</fullName>
    </recommendedName>
</protein>
<keyword evidence="2" id="KW-0596">Phosphopantetheine</keyword>
<sequence>MTALDLHRLVTRIAARAPGLPAVEEAGTVTTYGALEARAVAYAGALRRAGARPGDLVAIVLPRSAELVAAVLGTLQAGCVFLPLEPSQPTARLSAILADATPAACVHEAGFTADVPSGTCPVPAAAVTADAVVSADERPDEASALAYCIFTSGSTGGPKGALLTHAGLRTVIDAQREIIGPTEGDRVAQFASPGFDAFVFETVLALANGATLVVVPDAAREDPAELLAFLERARVTVAVLPSILTGALSRLPAGAPALRTVVSAGDVLPPAAVRDWPHAAQLFNAYGPTEATIWSTVHRCSPGDAGDAVPIGVPIPGVTVRVCDEAGADVPHGAVGEIRIGGPVVAAGYLNRPELTAERFPADPHGACGERVYRTGDLARVREDGALEFLGRGDHQVKVRGFRIELGEIEAALRADARVTDAVVLALGEGDERALVGFATARGPVDEGDLHDMLAARLPGHMLPARLHILDALPVTPSGKPDRAALAAHDAAQADAGEAPANPAQAAVARIWCEILKVSFCPVDAAFLACGGHSLAAVQVANRLTEDLLLAVTPVDLLQGMTIAALAERLQWSPGTEGPHPAEADDGRPADAPQTAEVAEPAALGQVQVAFANAVAGTTAAYVSRARVELLGALDVEALRAALEETVRRHEALRTRFELRDGELWQVVAPRADTAFQVVDARPGTGQQEELLAAMAAEVLDPSRLPLVAWALLRFAPDRHVLLHVEHHYIHDGWSFRLFLGELAELYSASVRGRPADLPEPVQFRTFARHQHDWLRGPEAAELAAYWRKVLHEAPTTLRLPALEPGHPGGPRCAVRRHHLDPRLVDAVETAAARLGLTSFQVMFGTFALLMTRHTGSHDFVLGTTVANRTRSEWEGVLGMVVNLVPVRVTVPSQATAGTVLTAVRDSLLAALRGSELPFARVAAVAPPSPPDEPHPLVQVVFSIHSALSADVDFFGLRAEIEESLPNEAAKFPLNVTVIQAGGTDLLVEHDTARFAADGVERLVGEYLDLLAAVAAGPPDGPAEALGRRAPAEHPALRQPTEREPRPLIPPAPPNPPSPSPLLPPPGYETATWRGGVAARFARLAAEQPGRIAVVAGPHRWTYGDLDRRRVTLARHLARLGVAPGDRVALLLQRGPDALAAMLATMSAGAVYVPLDPAQPAARIALLVALADPRAVLVDPGSADGWRAHGLAVTELTHGFAEPADAADPADPADPAETRPAALTPASPAYCCFTSGSTGEPKGVLVPHGALENVLDFFQAQAPDRFERFLAVTTTTFDIANLELLLPLCHGGRVVLADDDARRDGVALLDVARREAVTVIQATPSTWRLITAAESWPAWSDRSLLAISGGEALPVELSAELRTRLDVVWNVYGPTETTIWSTWHRCDGDRAEGPYGPYGPYEPIGRPIGATTGYVLDERGDPVVPGQAGELFIGGAGVALGYLGRPDLTAERFVTDVPGGEGRPVYRTGDLVRRLPGGALEFLGRLDDQTKVNGFRVEPGEIEAALRKAGARDAVVLARTSPSGQVRLIAFVLDAGEGGAAHESELRGHLAALLPAYLMPAALRFVPAFPLTPNGKVDRRALLSAESAVTADDRAAELWWPGDARLRDRLIAIVRRIEPECACLPYATYAETGLHSLALMRLTALAGREFGVSLTLLEVRDARTLAALCSLIAARTGGTPEPEEPAAPPALDSAPLSPAQRRMWALAQMPGMSAAYHLPLGFRLTGALDRAALRAALDRLADRHDVLRARIADHGDGPALRIEGGGSGFPLAEYDLRGREGAPAERDRLLEEAASQPFDLAGGPLVRGCLIMAEDEEEAGGRPTYDLLLVLHHIIADGWSLDVLCRDLGRLYAAFRDGAPDPLEPLPIRYADYAAQESRATPGLTRATDYWRTELAGAPAVCDLPADRPRPAVPDGEGGLVHRALDAETSAAIRELAGRYGATVFETLLASWAAVVGRLSGQDDVVIGIPAAGRDREELADLVGLFVNTLPIRLDSSGAPTVAQWLHRVATRARHAQDHAELPFEQIVEAAGVRRSPARLPLCQVFFAWQESGTARLGLPGVAVGPLPRPEHRTAKFDLALMVADVGGRIEADLEYASALFERETAERYLDHWRTLVAAMAADPDRPLERLPLLGPEERAEVLRAGGGTVVVYPDDRGVHELFRDRVATAPHALAVVHGDRGVTYAELDALAGGLAVRLRDAGVRPGDRVAVVLERSAELVAAELAALYCGASYVPLDPDFPPARQEMLLRDSQARAVVVTAGTDVPTPAGVPRVEPGTPAEVVAADVAGTVPGSAAYVMYTSGSTGEPKGVVVGHRGIRRLVERNGYADFRPGDRTACIANPAFDASTMEVWGPLVTGGTIVVVDREDLLDPVRFARVLRDRRIATMFLTAGLFHRYAEPVGEALAGLRHLLIGGDVVDPHVLRRFLAAGHRPGHVLNAYGPTETTTFALTHEVTDLPADAVRVPIGRPIANTRAYVLDRHRQPQPIGVVGELYIGGDGVALGYLGRPDLTEERFPPDPFAPGDATSPGGSGPGGGARMYQTGDLARRLPDGTVEFVGRVDTQVKIRGFRVEPGEVETWLARHPAVREAAVVARRDEAGEARLAAYYTVAGEEPAVAGLRSWLAARVPAPMVPDAWIRLAALPMTPTGKLDRRALPDPSTAVAAGAVHEPPAGPTEEALAAIWAEVLGRPRIGRTDHFFDLGGHSLTGIQLISRVRGTFDVEISILDVFQHPVLADLAARIVDIQLAAYDPAELAALLAGAAQQERR</sequence>
<dbReference type="SMART" id="SM00823">
    <property type="entry name" value="PKS_PP"/>
    <property type="match status" value="3"/>
</dbReference>
<evidence type="ECO:0000256" key="4">
    <source>
        <dbReference type="SAM" id="MobiDB-lite"/>
    </source>
</evidence>
<evidence type="ECO:0000256" key="1">
    <source>
        <dbReference type="ARBA" id="ARBA00001957"/>
    </source>
</evidence>
<dbReference type="Gene3D" id="2.30.38.10">
    <property type="entry name" value="Luciferase, Domain 3"/>
    <property type="match status" value="1"/>
</dbReference>
<reference evidence="6 7" key="1">
    <citation type="journal article" date="2019" name="Int. J. Syst. Evol. Microbiol.">
        <title>The Global Catalogue of Microorganisms (GCM) 10K type strain sequencing project: providing services to taxonomists for standard genome sequencing and annotation.</title>
        <authorList>
            <consortium name="The Broad Institute Genomics Platform"/>
            <consortium name="The Broad Institute Genome Sequencing Center for Infectious Disease"/>
            <person name="Wu L."/>
            <person name="Ma J."/>
        </authorList>
    </citation>
    <scope>NUCLEOTIDE SEQUENCE [LARGE SCALE GENOMIC DNA]</scope>
    <source>
        <strain evidence="6 7">JCM 16013</strain>
    </source>
</reference>
<dbReference type="PROSITE" id="PS50075">
    <property type="entry name" value="CARRIER"/>
    <property type="match status" value="3"/>
</dbReference>
<dbReference type="SUPFAM" id="SSF56801">
    <property type="entry name" value="Acetyl-CoA synthetase-like"/>
    <property type="match status" value="3"/>
</dbReference>
<feature type="domain" description="Carrier" evidence="5">
    <location>
        <begin position="2671"/>
        <end position="2746"/>
    </location>
</feature>
<comment type="cofactor">
    <cofactor evidence="1">
        <name>pantetheine 4'-phosphate</name>
        <dbReference type="ChEBI" id="CHEBI:47942"/>
    </cofactor>
</comment>
<feature type="region of interest" description="Disordered" evidence="4">
    <location>
        <begin position="1033"/>
        <end position="1069"/>
    </location>
</feature>
<feature type="compositionally biased region" description="Basic and acidic residues" evidence="4">
    <location>
        <begin position="580"/>
        <end position="589"/>
    </location>
</feature>
<dbReference type="InterPro" id="IPR025110">
    <property type="entry name" value="AMP-bd_C"/>
</dbReference>
<keyword evidence="7" id="KW-1185">Reference proteome</keyword>
<dbReference type="CDD" id="cd12117">
    <property type="entry name" value="A_NRPS_Srf_like"/>
    <property type="match status" value="1"/>
</dbReference>
<dbReference type="InterPro" id="IPR020806">
    <property type="entry name" value="PKS_PP-bd"/>
</dbReference>
<dbReference type="InterPro" id="IPR020845">
    <property type="entry name" value="AMP-binding_CS"/>
</dbReference>
<feature type="domain" description="Carrier" evidence="5">
    <location>
        <begin position="1601"/>
        <end position="1676"/>
    </location>
</feature>
<evidence type="ECO:0000256" key="2">
    <source>
        <dbReference type="ARBA" id="ARBA00022450"/>
    </source>
</evidence>
<dbReference type="SUPFAM" id="SSF52777">
    <property type="entry name" value="CoA-dependent acyltransferases"/>
    <property type="match status" value="4"/>
</dbReference>
<dbReference type="InterPro" id="IPR006162">
    <property type="entry name" value="Ppantetheine_attach_site"/>
</dbReference>
<feature type="region of interest" description="Disordered" evidence="4">
    <location>
        <begin position="2513"/>
        <end position="2540"/>
    </location>
</feature>
<dbReference type="InterPro" id="IPR000873">
    <property type="entry name" value="AMP-dep_synth/lig_dom"/>
</dbReference>
<dbReference type="Gene3D" id="3.30.300.30">
    <property type="match status" value="3"/>
</dbReference>
<dbReference type="NCBIfam" id="NF003417">
    <property type="entry name" value="PRK04813.1"/>
    <property type="match status" value="3"/>
</dbReference>
<comment type="caution">
    <text evidence="6">The sequence shown here is derived from an EMBL/GenBank/DDBJ whole genome shotgun (WGS) entry which is preliminary data.</text>
</comment>
<dbReference type="NCBIfam" id="TIGR01733">
    <property type="entry name" value="AA-adenyl-dom"/>
    <property type="match status" value="3"/>
</dbReference>
<dbReference type="Pfam" id="PF00550">
    <property type="entry name" value="PP-binding"/>
    <property type="match status" value="3"/>
</dbReference>
<dbReference type="Gene3D" id="1.10.1200.10">
    <property type="entry name" value="ACP-like"/>
    <property type="match status" value="3"/>
</dbReference>
<feature type="compositionally biased region" description="Pro residues" evidence="4">
    <location>
        <begin position="1047"/>
        <end position="1067"/>
    </location>
</feature>
<dbReference type="InterPro" id="IPR042099">
    <property type="entry name" value="ANL_N_sf"/>
</dbReference>
<evidence type="ECO:0000313" key="7">
    <source>
        <dbReference type="Proteomes" id="UP001499854"/>
    </source>
</evidence>
<dbReference type="PROSITE" id="PS00455">
    <property type="entry name" value="AMP_BINDING"/>
    <property type="match status" value="1"/>
</dbReference>
<dbReference type="Proteomes" id="UP001499854">
    <property type="component" value="Unassembled WGS sequence"/>
</dbReference>
<dbReference type="Pfam" id="PF13193">
    <property type="entry name" value="AMP-binding_C"/>
    <property type="match status" value="3"/>
</dbReference>
<dbReference type="PROSITE" id="PS00012">
    <property type="entry name" value="PHOSPHOPANTETHEINE"/>
    <property type="match status" value="3"/>
</dbReference>
<dbReference type="RefSeq" id="WP_344662029.1">
    <property type="nucleotide sequence ID" value="NZ_BAAAQM010000064.1"/>
</dbReference>
<dbReference type="CDD" id="cd05930">
    <property type="entry name" value="A_NRPS"/>
    <property type="match status" value="2"/>
</dbReference>
<gene>
    <name evidence="6" type="ORF">GCM10009838_75820</name>
</gene>
<organism evidence="6 7">
    <name type="scientific">Catenulispora subtropica</name>
    <dbReference type="NCBI Taxonomy" id="450798"/>
    <lineage>
        <taxon>Bacteria</taxon>
        <taxon>Bacillati</taxon>
        <taxon>Actinomycetota</taxon>
        <taxon>Actinomycetes</taxon>
        <taxon>Catenulisporales</taxon>
        <taxon>Catenulisporaceae</taxon>
        <taxon>Catenulispora</taxon>
    </lineage>
</organism>
<dbReference type="InterPro" id="IPR009081">
    <property type="entry name" value="PP-bd_ACP"/>
</dbReference>
<dbReference type="InterPro" id="IPR010071">
    <property type="entry name" value="AA_adenyl_dom"/>
</dbReference>
<dbReference type="Gene3D" id="3.30.559.30">
    <property type="entry name" value="Nonribosomal peptide synthetase, condensation domain"/>
    <property type="match status" value="2"/>
</dbReference>
<dbReference type="Gene3D" id="3.40.50.12780">
    <property type="entry name" value="N-terminal domain of ligase-like"/>
    <property type="match status" value="2"/>
</dbReference>
<dbReference type="CDD" id="cd19531">
    <property type="entry name" value="LCL_NRPS-like"/>
    <property type="match status" value="2"/>
</dbReference>
<dbReference type="SUPFAM" id="SSF47336">
    <property type="entry name" value="ACP-like"/>
    <property type="match status" value="3"/>
</dbReference>
<dbReference type="PANTHER" id="PTHR45527:SF1">
    <property type="entry name" value="FATTY ACID SYNTHASE"/>
    <property type="match status" value="1"/>
</dbReference>
<dbReference type="Pfam" id="PF00668">
    <property type="entry name" value="Condensation"/>
    <property type="match status" value="2"/>
</dbReference>
<dbReference type="EMBL" id="BAAAQM010000064">
    <property type="protein sequence ID" value="GAA1999248.1"/>
    <property type="molecule type" value="Genomic_DNA"/>
</dbReference>
<dbReference type="InterPro" id="IPR001242">
    <property type="entry name" value="Condensation_dom"/>
</dbReference>
<keyword evidence="3" id="KW-0597">Phosphoprotein</keyword>
<accession>A0ABN2T7G0</accession>
<dbReference type="Pfam" id="PF00501">
    <property type="entry name" value="AMP-binding"/>
    <property type="match status" value="3"/>
</dbReference>